<dbReference type="InterPro" id="IPR003593">
    <property type="entry name" value="AAA+_ATPase"/>
</dbReference>
<dbReference type="RefSeq" id="WP_057749420.1">
    <property type="nucleotide sequence ID" value="NZ_AZER01000014.1"/>
</dbReference>
<name>A0A0R1P4U6_9LACO</name>
<dbReference type="SUPFAM" id="SSF52540">
    <property type="entry name" value="P-loop containing nucleoside triphosphate hydrolases"/>
    <property type="match status" value="2"/>
</dbReference>
<dbReference type="SMART" id="SM00382">
    <property type="entry name" value="AAA"/>
    <property type="match status" value="2"/>
</dbReference>
<gene>
    <name evidence="10" type="ORF">FD27_GL000411</name>
</gene>
<dbReference type="Pfam" id="PF00005">
    <property type="entry name" value="ABC_tran"/>
    <property type="match status" value="2"/>
</dbReference>
<sequence>MTIQIHQLSFAYPNQPAILHQLNLNIPDNSFTLLSGPTGCGKTTLLKLIAGLLPKYGGHVTHGKLTIDGHPRIAMLFQDPAMQFTMDTARHELEFTLENLQTPHEQIASQVDHILSKVHLSSIADQPLTTLSGGQLQAVALATTLAMNAKIILLDEPFTNIDETSRNFLLATLKAEQSRRHLTVVISDHDLHGYQKYIQQIVEFSSQRVKMLTPLQSQAKLKQADDQASIHLEVTIPSGHNPAFQLSNTQLHRGQHLILDQSQLFIPRNEVTLITGPSGCGKSTFLNALSKQLPYTGRISYLQKNIKKLSPGKYFRQVGLLFQHTDDQFINITVKEEIMLSQKHGHSTFFTNQRINEVIDDFRLRNLADRVVYSLSGGQKKLLQILVMLIMGQAVLLMDEPFNGLDHQIQRKLLKLIKVSQKQSPQTLLIVSHQPEQFQEIVQHHLKMTDHHLIYQED</sequence>
<accession>A0A0R1P4U6</accession>
<dbReference type="PROSITE" id="PS50893">
    <property type="entry name" value="ABC_TRANSPORTER_2"/>
    <property type="match status" value="2"/>
</dbReference>
<dbReference type="CDD" id="cd03225">
    <property type="entry name" value="ABC_cobalt_CbiO_domain1"/>
    <property type="match status" value="2"/>
</dbReference>
<dbReference type="InterPro" id="IPR050095">
    <property type="entry name" value="ECF_ABC_transporter_ATP-bd"/>
</dbReference>
<evidence type="ECO:0000256" key="3">
    <source>
        <dbReference type="ARBA" id="ARBA00022448"/>
    </source>
</evidence>
<keyword evidence="3" id="KW-0813">Transport</keyword>
<keyword evidence="8" id="KW-0472">Membrane</keyword>
<dbReference type="PATRIC" id="fig|1423746.3.peg.419"/>
<dbReference type="AlphaFoldDB" id="A0A0R1P4U6"/>
<feature type="domain" description="ABC transporter" evidence="9">
    <location>
        <begin position="3"/>
        <end position="231"/>
    </location>
</feature>
<reference evidence="10 11" key="1">
    <citation type="journal article" date="2015" name="Genome Announc.">
        <title>Expanding the biotechnology potential of lactobacilli through comparative genomics of 213 strains and associated genera.</title>
        <authorList>
            <person name="Sun Z."/>
            <person name="Harris H.M."/>
            <person name="McCann A."/>
            <person name="Guo C."/>
            <person name="Argimon S."/>
            <person name="Zhang W."/>
            <person name="Yang X."/>
            <person name="Jeffery I.B."/>
            <person name="Cooney J.C."/>
            <person name="Kagawa T.F."/>
            <person name="Liu W."/>
            <person name="Song Y."/>
            <person name="Salvetti E."/>
            <person name="Wrobel A."/>
            <person name="Rasinkangas P."/>
            <person name="Parkhill J."/>
            <person name="Rea M.C."/>
            <person name="O'Sullivan O."/>
            <person name="Ritari J."/>
            <person name="Douillard F.P."/>
            <person name="Paul Ross R."/>
            <person name="Yang R."/>
            <person name="Briner A.E."/>
            <person name="Felis G.E."/>
            <person name="de Vos W.M."/>
            <person name="Barrangou R."/>
            <person name="Klaenhammer T.R."/>
            <person name="Caufield P.W."/>
            <person name="Cui Y."/>
            <person name="Zhang H."/>
            <person name="O'Toole P.W."/>
        </authorList>
    </citation>
    <scope>NUCLEOTIDE SEQUENCE [LARGE SCALE GENOMIC DNA]</scope>
    <source>
        <strain evidence="10 11">DSM 13145</strain>
    </source>
</reference>
<evidence type="ECO:0000256" key="6">
    <source>
        <dbReference type="ARBA" id="ARBA00022840"/>
    </source>
</evidence>
<evidence type="ECO:0000313" key="10">
    <source>
        <dbReference type="EMBL" id="KRL27671.1"/>
    </source>
</evidence>
<evidence type="ECO:0000313" key="11">
    <source>
        <dbReference type="Proteomes" id="UP000051445"/>
    </source>
</evidence>
<dbReference type="InterPro" id="IPR003439">
    <property type="entry name" value="ABC_transporter-like_ATP-bd"/>
</dbReference>
<keyword evidence="6" id="KW-0067">ATP-binding</keyword>
<dbReference type="Proteomes" id="UP000051445">
    <property type="component" value="Unassembled WGS sequence"/>
</dbReference>
<organism evidence="10 11">
    <name type="scientific">Limosilactobacillus frumenti DSM 13145</name>
    <dbReference type="NCBI Taxonomy" id="1423746"/>
    <lineage>
        <taxon>Bacteria</taxon>
        <taxon>Bacillati</taxon>
        <taxon>Bacillota</taxon>
        <taxon>Bacilli</taxon>
        <taxon>Lactobacillales</taxon>
        <taxon>Lactobacillaceae</taxon>
        <taxon>Limosilactobacillus</taxon>
    </lineage>
</organism>
<proteinExistence type="inferred from homology"/>
<comment type="similarity">
    <text evidence="2">Belongs to the ABC transporter superfamily.</text>
</comment>
<keyword evidence="11" id="KW-1185">Reference proteome</keyword>
<dbReference type="Gene3D" id="3.40.50.300">
    <property type="entry name" value="P-loop containing nucleotide triphosphate hydrolases"/>
    <property type="match status" value="2"/>
</dbReference>
<evidence type="ECO:0000256" key="8">
    <source>
        <dbReference type="ARBA" id="ARBA00023136"/>
    </source>
</evidence>
<evidence type="ECO:0000256" key="7">
    <source>
        <dbReference type="ARBA" id="ARBA00022967"/>
    </source>
</evidence>
<dbReference type="InterPro" id="IPR017871">
    <property type="entry name" value="ABC_transporter-like_CS"/>
</dbReference>
<protein>
    <submittedName>
        <fullName evidence="10">ABC superfamily ATP binding cassette transporter ABC protein</fullName>
    </submittedName>
</protein>
<dbReference type="EMBL" id="AZER01000014">
    <property type="protein sequence ID" value="KRL27671.1"/>
    <property type="molecule type" value="Genomic_DNA"/>
</dbReference>
<keyword evidence="4" id="KW-1003">Cell membrane</keyword>
<feature type="domain" description="ABC transporter" evidence="9">
    <location>
        <begin position="244"/>
        <end position="458"/>
    </location>
</feature>
<evidence type="ECO:0000256" key="1">
    <source>
        <dbReference type="ARBA" id="ARBA00004202"/>
    </source>
</evidence>
<dbReference type="PANTHER" id="PTHR43553">
    <property type="entry name" value="HEAVY METAL TRANSPORTER"/>
    <property type="match status" value="1"/>
</dbReference>
<evidence type="ECO:0000256" key="4">
    <source>
        <dbReference type="ARBA" id="ARBA00022475"/>
    </source>
</evidence>
<dbReference type="GO" id="GO:0043190">
    <property type="term" value="C:ATP-binding cassette (ABC) transporter complex"/>
    <property type="evidence" value="ECO:0007669"/>
    <property type="project" value="TreeGrafter"/>
</dbReference>
<dbReference type="InterPro" id="IPR015856">
    <property type="entry name" value="ABC_transpr_CbiO/EcfA_su"/>
</dbReference>
<dbReference type="GO" id="GO:0016887">
    <property type="term" value="F:ATP hydrolysis activity"/>
    <property type="evidence" value="ECO:0007669"/>
    <property type="project" value="InterPro"/>
</dbReference>
<dbReference type="OrthoDB" id="501320at2"/>
<dbReference type="GO" id="GO:0005524">
    <property type="term" value="F:ATP binding"/>
    <property type="evidence" value="ECO:0007669"/>
    <property type="project" value="UniProtKB-KW"/>
</dbReference>
<evidence type="ECO:0000256" key="2">
    <source>
        <dbReference type="ARBA" id="ARBA00005417"/>
    </source>
</evidence>
<dbReference type="InterPro" id="IPR027417">
    <property type="entry name" value="P-loop_NTPase"/>
</dbReference>
<dbReference type="GO" id="GO:0042626">
    <property type="term" value="F:ATPase-coupled transmembrane transporter activity"/>
    <property type="evidence" value="ECO:0007669"/>
    <property type="project" value="TreeGrafter"/>
</dbReference>
<evidence type="ECO:0000256" key="5">
    <source>
        <dbReference type="ARBA" id="ARBA00022741"/>
    </source>
</evidence>
<evidence type="ECO:0000259" key="9">
    <source>
        <dbReference type="PROSITE" id="PS50893"/>
    </source>
</evidence>
<keyword evidence="7" id="KW-1278">Translocase</keyword>
<keyword evidence="5" id="KW-0547">Nucleotide-binding</keyword>
<dbReference type="STRING" id="1423746.FD27_GL000411"/>
<dbReference type="PROSITE" id="PS00211">
    <property type="entry name" value="ABC_TRANSPORTER_1"/>
    <property type="match status" value="2"/>
</dbReference>
<comment type="caution">
    <text evidence="10">The sequence shown here is derived from an EMBL/GenBank/DDBJ whole genome shotgun (WGS) entry which is preliminary data.</text>
</comment>
<dbReference type="PANTHER" id="PTHR43553:SF27">
    <property type="entry name" value="ENERGY-COUPLING FACTOR TRANSPORTER ATP-BINDING PROTEIN ECFA2"/>
    <property type="match status" value="1"/>
</dbReference>
<comment type="subcellular location">
    <subcellularLocation>
        <location evidence="1">Cell membrane</location>
        <topology evidence="1">Peripheral membrane protein</topology>
    </subcellularLocation>
</comment>